<dbReference type="GO" id="GO:0005886">
    <property type="term" value="C:plasma membrane"/>
    <property type="evidence" value="ECO:0007669"/>
    <property type="project" value="UniProtKB-SubCell"/>
</dbReference>
<gene>
    <name evidence="8" type="ORF">A2527_03560</name>
</gene>
<accession>A0A1F6GEW2</accession>
<evidence type="ECO:0000259" key="7">
    <source>
        <dbReference type="PROSITE" id="PS50156"/>
    </source>
</evidence>
<dbReference type="Gene3D" id="1.20.1640.10">
    <property type="entry name" value="Multidrug efflux transporter AcrB transmembrane domain"/>
    <property type="match status" value="2"/>
</dbReference>
<keyword evidence="4 6" id="KW-1133">Transmembrane helix</keyword>
<proteinExistence type="predicted"/>
<dbReference type="InterPro" id="IPR050545">
    <property type="entry name" value="Mycobact_MmpL"/>
</dbReference>
<feature type="transmembrane region" description="Helical" evidence="6">
    <location>
        <begin position="786"/>
        <end position="810"/>
    </location>
</feature>
<comment type="subcellular location">
    <subcellularLocation>
        <location evidence="1">Cell membrane</location>
        <topology evidence="1">Multi-pass membrane protein</topology>
    </subcellularLocation>
</comment>
<evidence type="ECO:0000256" key="3">
    <source>
        <dbReference type="ARBA" id="ARBA00022692"/>
    </source>
</evidence>
<name>A0A1F6GEW2_9PROT</name>
<dbReference type="SUPFAM" id="SSF82866">
    <property type="entry name" value="Multidrug efflux transporter AcrB transmembrane domain"/>
    <property type="match status" value="2"/>
</dbReference>
<dbReference type="PANTHER" id="PTHR33406:SF12">
    <property type="entry name" value="BLR2997 PROTEIN"/>
    <property type="match status" value="1"/>
</dbReference>
<dbReference type="Proteomes" id="UP000178449">
    <property type="component" value="Unassembled WGS sequence"/>
</dbReference>
<feature type="domain" description="SSD" evidence="7">
    <location>
        <begin position="302"/>
        <end position="424"/>
    </location>
</feature>
<feature type="transmembrane region" description="Helical" evidence="6">
    <location>
        <begin position="759"/>
        <end position="780"/>
    </location>
</feature>
<dbReference type="PANTHER" id="PTHR33406">
    <property type="entry name" value="MEMBRANE PROTEIN MJ1562-RELATED"/>
    <property type="match status" value="1"/>
</dbReference>
<dbReference type="PROSITE" id="PS50156">
    <property type="entry name" value="SSD"/>
    <property type="match status" value="2"/>
</dbReference>
<feature type="transmembrane region" description="Helical" evidence="6">
    <location>
        <begin position="370"/>
        <end position="389"/>
    </location>
</feature>
<feature type="transmembrane region" description="Helical" evidence="6">
    <location>
        <begin position="654"/>
        <end position="678"/>
    </location>
</feature>
<dbReference type="EMBL" id="MFNE01000010">
    <property type="protein sequence ID" value="OGG96647.1"/>
    <property type="molecule type" value="Genomic_DNA"/>
</dbReference>
<dbReference type="AlphaFoldDB" id="A0A1F6GEW2"/>
<evidence type="ECO:0000256" key="2">
    <source>
        <dbReference type="ARBA" id="ARBA00022475"/>
    </source>
</evidence>
<feature type="transmembrane region" description="Helical" evidence="6">
    <location>
        <begin position="302"/>
        <end position="322"/>
    </location>
</feature>
<feature type="transmembrane region" description="Helical" evidence="6">
    <location>
        <begin position="401"/>
        <end position="421"/>
    </location>
</feature>
<sequence>MVTRFVNWWAEWVVERRMLVIAVSLVLTVLVVLPMKNLYFDNSNEMWFLEGDPALTNYDQLQSHFGDSEYFLIGIEARPGETVFTKDYIEAVYQITDFLENHDFLANLDFDERTRANNQAKFVQSADADLGAQFGGEEPAKKRSHPVRAVTKVQSLTTYQMTKSNGDNLDVVDLFPEDPSDFTGSPEELKKAEELMKGETLVHDQLISSDFRHAMISARATYLKGTIDHHVQLVRQTKAFIEEKGFEKQGFKFHFTGNPDISENFFSSSMADQGLTLPLMFLLIVVVLISSFRTVAGLTMPLLVIVGSVITTMGMIGAMGWAMNMLNVTLPIILMAVGIGDSVHILIEFYHNRARGLDSKEASKEAVKHLFVPCFNTSLTTGLGFLSIAVSKLQPLREFGIVAAFGVLVAFVISVGLLPAMMSFTKSKETKAQQLAEGGLVARWTSGITDFDFKHSKLIALSGLVIVLLSLYFASSVRVNANFIDYFKKDAPMRTDLDYFNETYKGGFYLEFIVDSGKEQGLLDPQFMKRVLELQNWLETTEGAGKTNSFLNMLMKFNQAMHGDDPAWNILPDSQELAAQYLLLYSNGDPTEDLTDQKTFDEREMRISLRLVNRPTNEMKAYVSHIQEVVNTDFKDLNVTITGLPVLYNNMDSYILNGIVRSFLLALISILICFVVLLRSLKYGLLAIIPSLFPIVLAGGIMGLMGLYLNFASMIIASVTFGIAVDDTIHIMSRYIKVRATGATRKQAVHAAVTETGKAITFTTLILFFGFSILMLSTFIPNVHLGFFAAVILMVALIASLTLLPAVIFLQKDKAEL</sequence>
<evidence type="ECO:0000256" key="6">
    <source>
        <dbReference type="SAM" id="Phobius"/>
    </source>
</evidence>
<keyword evidence="5 6" id="KW-0472">Membrane</keyword>
<feature type="transmembrane region" description="Helical" evidence="6">
    <location>
        <begin position="275"/>
        <end position="295"/>
    </location>
</feature>
<feature type="transmembrane region" description="Helical" evidence="6">
    <location>
        <begin position="458"/>
        <end position="475"/>
    </location>
</feature>
<evidence type="ECO:0000256" key="4">
    <source>
        <dbReference type="ARBA" id="ARBA00022989"/>
    </source>
</evidence>
<dbReference type="InterPro" id="IPR000731">
    <property type="entry name" value="SSD"/>
</dbReference>
<evidence type="ECO:0000313" key="9">
    <source>
        <dbReference type="Proteomes" id="UP000178449"/>
    </source>
</evidence>
<feature type="domain" description="SSD" evidence="7">
    <location>
        <begin position="684"/>
        <end position="810"/>
    </location>
</feature>
<reference evidence="8 9" key="1">
    <citation type="journal article" date="2016" name="Nat. Commun.">
        <title>Thousands of microbial genomes shed light on interconnected biogeochemical processes in an aquifer system.</title>
        <authorList>
            <person name="Anantharaman K."/>
            <person name="Brown C.T."/>
            <person name="Hug L.A."/>
            <person name="Sharon I."/>
            <person name="Castelle C.J."/>
            <person name="Probst A.J."/>
            <person name="Thomas B.C."/>
            <person name="Singh A."/>
            <person name="Wilkins M.J."/>
            <person name="Karaoz U."/>
            <person name="Brodie E.L."/>
            <person name="Williams K.H."/>
            <person name="Hubbard S.S."/>
            <person name="Banfield J.F."/>
        </authorList>
    </citation>
    <scope>NUCLEOTIDE SEQUENCE [LARGE SCALE GENOMIC DNA]</scope>
</reference>
<dbReference type="STRING" id="1817772.A2527_03560"/>
<feature type="transmembrane region" description="Helical" evidence="6">
    <location>
        <begin position="711"/>
        <end position="729"/>
    </location>
</feature>
<protein>
    <recommendedName>
        <fullName evidence="7">SSD domain-containing protein</fullName>
    </recommendedName>
</protein>
<dbReference type="InterPro" id="IPR004869">
    <property type="entry name" value="MMPL_dom"/>
</dbReference>
<dbReference type="Pfam" id="PF03176">
    <property type="entry name" value="MMPL"/>
    <property type="match status" value="2"/>
</dbReference>
<evidence type="ECO:0000256" key="5">
    <source>
        <dbReference type="ARBA" id="ARBA00023136"/>
    </source>
</evidence>
<evidence type="ECO:0000313" key="8">
    <source>
        <dbReference type="EMBL" id="OGG96647.1"/>
    </source>
</evidence>
<keyword evidence="3 6" id="KW-0812">Transmembrane</keyword>
<evidence type="ECO:0000256" key="1">
    <source>
        <dbReference type="ARBA" id="ARBA00004651"/>
    </source>
</evidence>
<comment type="caution">
    <text evidence="8">The sequence shown here is derived from an EMBL/GenBank/DDBJ whole genome shotgun (WGS) entry which is preliminary data.</text>
</comment>
<keyword evidence="2" id="KW-1003">Cell membrane</keyword>
<feature type="transmembrane region" description="Helical" evidence="6">
    <location>
        <begin position="328"/>
        <end position="350"/>
    </location>
</feature>
<organism evidence="8 9">
    <name type="scientific">Candidatus Lambdaproteobacteria bacterium RIFOXYD2_FULL_50_16</name>
    <dbReference type="NCBI Taxonomy" id="1817772"/>
    <lineage>
        <taxon>Bacteria</taxon>
        <taxon>Pseudomonadati</taxon>
        <taxon>Pseudomonadota</taxon>
        <taxon>Candidatus Lambdaproteobacteria</taxon>
    </lineage>
</organism>
<feature type="transmembrane region" description="Helical" evidence="6">
    <location>
        <begin position="685"/>
        <end position="705"/>
    </location>
</feature>